<organism evidence="1 2">
    <name type="scientific">Rhizoctonia solani</name>
    <dbReference type="NCBI Taxonomy" id="456999"/>
    <lineage>
        <taxon>Eukaryota</taxon>
        <taxon>Fungi</taxon>
        <taxon>Dikarya</taxon>
        <taxon>Basidiomycota</taxon>
        <taxon>Agaricomycotina</taxon>
        <taxon>Agaricomycetes</taxon>
        <taxon>Cantharellales</taxon>
        <taxon>Ceratobasidiaceae</taxon>
        <taxon>Rhizoctonia</taxon>
    </lineage>
</organism>
<protein>
    <recommendedName>
        <fullName evidence="3">Laminin domain protein</fullName>
    </recommendedName>
</protein>
<evidence type="ECO:0008006" key="3">
    <source>
        <dbReference type="Google" id="ProtNLM"/>
    </source>
</evidence>
<sequence>MTPSTNNGDSTILLVPPQLPPFLASIFDLKPILGSPSPREVNLVHSAIRALNNVSQTPELRDTELSVELSQHLFDIQMAWHRQKHPVNVLPNEVVYDPPTLPGYIPLEPKSITGPPSSQEIAFVHTALRISQSFANVPSIFDPDLHAEISQHLFDIQLVM</sequence>
<evidence type="ECO:0000313" key="1">
    <source>
        <dbReference type="EMBL" id="CAE6372257.1"/>
    </source>
</evidence>
<dbReference type="EMBL" id="CAJMWT010001018">
    <property type="protein sequence ID" value="CAE6372257.1"/>
    <property type="molecule type" value="Genomic_DNA"/>
</dbReference>
<proteinExistence type="predicted"/>
<evidence type="ECO:0000313" key="2">
    <source>
        <dbReference type="Proteomes" id="UP000663843"/>
    </source>
</evidence>
<gene>
    <name evidence="1" type="ORF">RDB_LOCUS19246</name>
</gene>
<comment type="caution">
    <text evidence="1">The sequence shown here is derived from an EMBL/GenBank/DDBJ whole genome shotgun (WGS) entry which is preliminary data.</text>
</comment>
<accession>A0A8H2WH98</accession>
<name>A0A8H2WH98_9AGAM</name>
<reference evidence="1" key="1">
    <citation type="submission" date="2021-01" db="EMBL/GenBank/DDBJ databases">
        <authorList>
            <person name="Kaushik A."/>
        </authorList>
    </citation>
    <scope>NUCLEOTIDE SEQUENCE</scope>
    <source>
        <strain evidence="1">AG2-2IIIB</strain>
    </source>
</reference>
<dbReference type="Proteomes" id="UP000663843">
    <property type="component" value="Unassembled WGS sequence"/>
</dbReference>
<dbReference type="AlphaFoldDB" id="A0A8H2WH98"/>